<evidence type="ECO:0000256" key="5">
    <source>
        <dbReference type="ARBA" id="ARBA00022490"/>
    </source>
</evidence>
<keyword evidence="8 10" id="KW-0238">DNA-binding</keyword>
<dbReference type="HOGENOM" id="CLU_097103_2_1_6"/>
<dbReference type="PRINTS" id="PR01467">
    <property type="entry name" value="ARGREPRESSOR"/>
</dbReference>
<dbReference type="InterPro" id="IPR036390">
    <property type="entry name" value="WH_DNA-bd_sf"/>
</dbReference>
<organism evidence="13 14">
    <name type="scientific">Photobacterium leiognathi lrivu.4.1</name>
    <dbReference type="NCBI Taxonomy" id="1248232"/>
    <lineage>
        <taxon>Bacteria</taxon>
        <taxon>Pseudomonadati</taxon>
        <taxon>Pseudomonadota</taxon>
        <taxon>Gammaproteobacteria</taxon>
        <taxon>Vibrionales</taxon>
        <taxon>Vibrionaceae</taxon>
        <taxon>Photobacterium</taxon>
    </lineage>
</organism>
<dbReference type="InterPro" id="IPR020899">
    <property type="entry name" value="Arg_repress_C"/>
</dbReference>
<name>X0NNN0_PHOLE</name>
<dbReference type="EMBL" id="DF196818">
    <property type="protein sequence ID" value="GAD29692.1"/>
    <property type="molecule type" value="Genomic_DNA"/>
</dbReference>
<dbReference type="Pfam" id="PF01316">
    <property type="entry name" value="Arg_repressor"/>
    <property type="match status" value="1"/>
</dbReference>
<protein>
    <recommendedName>
        <fullName evidence="4 10">Arginine repressor</fullName>
    </recommendedName>
</protein>
<evidence type="ECO:0000259" key="12">
    <source>
        <dbReference type="Pfam" id="PF02863"/>
    </source>
</evidence>
<dbReference type="HAMAP" id="MF_00173">
    <property type="entry name" value="Arg_repressor"/>
    <property type="match status" value="1"/>
</dbReference>
<dbReference type="GO" id="GO:0003677">
    <property type="term" value="F:DNA binding"/>
    <property type="evidence" value="ECO:0007669"/>
    <property type="project" value="UniProtKB-KW"/>
</dbReference>
<dbReference type="InterPro" id="IPR001669">
    <property type="entry name" value="Arg_repress"/>
</dbReference>
<evidence type="ECO:0000256" key="4">
    <source>
        <dbReference type="ARBA" id="ARBA00021148"/>
    </source>
</evidence>
<dbReference type="GO" id="GO:0006526">
    <property type="term" value="P:L-arginine biosynthetic process"/>
    <property type="evidence" value="ECO:0007669"/>
    <property type="project" value="UniProtKB-UniPathway"/>
</dbReference>
<evidence type="ECO:0000256" key="2">
    <source>
        <dbReference type="ARBA" id="ARBA00005040"/>
    </source>
</evidence>
<keyword evidence="10" id="KW-0028">Amino-acid biosynthesis</keyword>
<evidence type="ECO:0000256" key="1">
    <source>
        <dbReference type="ARBA" id="ARBA00004496"/>
    </source>
</evidence>
<dbReference type="GO" id="GO:1900079">
    <property type="term" value="P:regulation of arginine biosynthetic process"/>
    <property type="evidence" value="ECO:0007669"/>
    <property type="project" value="UniProtKB-UniRule"/>
</dbReference>
<evidence type="ECO:0000259" key="11">
    <source>
        <dbReference type="Pfam" id="PF01316"/>
    </source>
</evidence>
<evidence type="ECO:0000256" key="7">
    <source>
        <dbReference type="ARBA" id="ARBA00023015"/>
    </source>
</evidence>
<evidence type="ECO:0000256" key="10">
    <source>
        <dbReference type="HAMAP-Rule" id="MF_00173"/>
    </source>
</evidence>
<dbReference type="Proteomes" id="UP000030675">
    <property type="component" value="Unassembled WGS sequence"/>
</dbReference>
<dbReference type="GO" id="GO:0005737">
    <property type="term" value="C:cytoplasm"/>
    <property type="evidence" value="ECO:0007669"/>
    <property type="project" value="UniProtKB-SubCell"/>
</dbReference>
<comment type="subcellular location">
    <subcellularLocation>
        <location evidence="1 10">Cytoplasm</location>
    </subcellularLocation>
</comment>
<evidence type="ECO:0000313" key="13">
    <source>
        <dbReference type="EMBL" id="GAD29692.1"/>
    </source>
</evidence>
<proteinExistence type="inferred from homology"/>
<dbReference type="AlphaFoldDB" id="X0NNN0"/>
<evidence type="ECO:0000256" key="6">
    <source>
        <dbReference type="ARBA" id="ARBA00022571"/>
    </source>
</evidence>
<dbReference type="InterPro" id="IPR036388">
    <property type="entry name" value="WH-like_DNA-bd_sf"/>
</dbReference>
<comment type="similarity">
    <text evidence="3 10">Belongs to the ArgR family.</text>
</comment>
<dbReference type="eggNOG" id="COG1438">
    <property type="taxonomic scope" value="Bacteria"/>
</dbReference>
<dbReference type="GO" id="GO:0051259">
    <property type="term" value="P:protein complex oligomerization"/>
    <property type="evidence" value="ECO:0007669"/>
    <property type="project" value="InterPro"/>
</dbReference>
<evidence type="ECO:0000313" key="14">
    <source>
        <dbReference type="Proteomes" id="UP000030675"/>
    </source>
</evidence>
<dbReference type="PANTHER" id="PTHR34471:SF1">
    <property type="entry name" value="ARGININE REPRESSOR"/>
    <property type="match status" value="1"/>
</dbReference>
<dbReference type="GO" id="GO:0003700">
    <property type="term" value="F:DNA-binding transcription factor activity"/>
    <property type="evidence" value="ECO:0007669"/>
    <property type="project" value="UniProtKB-UniRule"/>
</dbReference>
<accession>X0NNN0</accession>
<dbReference type="Pfam" id="PF02863">
    <property type="entry name" value="Arg_repressor_C"/>
    <property type="match status" value="1"/>
</dbReference>
<keyword evidence="10" id="KW-0678">Repressor</keyword>
<feature type="domain" description="Arginine repressor DNA-binding" evidence="11">
    <location>
        <begin position="20"/>
        <end position="82"/>
    </location>
</feature>
<sequence>MTGHEFPNAISCHFNDEDMTAACKRLLQKQSFSTQDDIRHSLVELGFEDISQSTVSRLLAKLKIIKVPNAYGKRVYCLTESTEPAHLHAAISSQIESVTHNQLLVVVKTRPGCAQLVARIIDLHPHTTVLGTIAGNDTIMVAPHDIQQIGECEAAVCQCLGLR</sequence>
<keyword evidence="6 10" id="KW-0055">Arginine biosynthesis</keyword>
<reference evidence="14" key="1">
    <citation type="submission" date="2012-12" db="EMBL/GenBank/DDBJ databases">
        <title>Genome Sequence of Photobacterium leiognathi lrivu.4.1.</title>
        <authorList>
            <person name="Urbanczyk H."/>
            <person name="Ogura Y."/>
            <person name="Hayashi T."/>
            <person name="Dunlap P.V."/>
        </authorList>
    </citation>
    <scope>NUCLEOTIDE SEQUENCE [LARGE SCALE GENOMIC DNA]</scope>
    <source>
        <strain evidence="14">lrivu.4.1</strain>
    </source>
</reference>
<dbReference type="GO" id="GO:0034618">
    <property type="term" value="F:arginine binding"/>
    <property type="evidence" value="ECO:0007669"/>
    <property type="project" value="InterPro"/>
</dbReference>
<gene>
    <name evidence="10" type="primary">argR</name>
    <name evidence="13" type="ORF">PLEI_1345</name>
</gene>
<evidence type="ECO:0000256" key="3">
    <source>
        <dbReference type="ARBA" id="ARBA00008316"/>
    </source>
</evidence>
<keyword evidence="7 10" id="KW-0805">Transcription regulation</keyword>
<dbReference type="InterPro" id="IPR020900">
    <property type="entry name" value="Arg_repress_DNA-bd"/>
</dbReference>
<comment type="pathway">
    <text evidence="2 10">Amino-acid biosynthesis; L-arginine biosynthesis [regulation].</text>
</comment>
<evidence type="ECO:0000256" key="8">
    <source>
        <dbReference type="ARBA" id="ARBA00023125"/>
    </source>
</evidence>
<dbReference type="Gene3D" id="3.30.1360.40">
    <property type="match status" value="1"/>
</dbReference>
<dbReference type="UniPathway" id="UPA00068"/>
<keyword evidence="5 10" id="KW-0963">Cytoplasm</keyword>
<dbReference type="PANTHER" id="PTHR34471">
    <property type="entry name" value="ARGININE REPRESSOR"/>
    <property type="match status" value="1"/>
</dbReference>
<keyword evidence="9 10" id="KW-0804">Transcription</keyword>
<comment type="function">
    <text evidence="10">Regulates arginine biosynthesis genes.</text>
</comment>
<feature type="domain" description="Arginine repressor C-terminal" evidence="12">
    <location>
        <begin position="93"/>
        <end position="153"/>
    </location>
</feature>
<dbReference type="SUPFAM" id="SSF55252">
    <property type="entry name" value="C-terminal domain of arginine repressor"/>
    <property type="match status" value="1"/>
</dbReference>
<dbReference type="SUPFAM" id="SSF46785">
    <property type="entry name" value="Winged helix' DNA-binding domain"/>
    <property type="match status" value="1"/>
</dbReference>
<dbReference type="Gene3D" id="1.10.10.10">
    <property type="entry name" value="Winged helix-like DNA-binding domain superfamily/Winged helix DNA-binding domain"/>
    <property type="match status" value="1"/>
</dbReference>
<evidence type="ECO:0000256" key="9">
    <source>
        <dbReference type="ARBA" id="ARBA00023163"/>
    </source>
</evidence>
<dbReference type="InterPro" id="IPR036251">
    <property type="entry name" value="Arg_repress_C_sf"/>
</dbReference>